<evidence type="ECO:0008006" key="3">
    <source>
        <dbReference type="Google" id="ProtNLM"/>
    </source>
</evidence>
<reference evidence="1 2" key="1">
    <citation type="journal article" date="2020" name="Microorganisms">
        <title>Osmotic Adaptation and Compatible Solute Biosynthesis of Phototrophic Bacteria as Revealed from Genome Analyses.</title>
        <authorList>
            <person name="Imhoff J.F."/>
            <person name="Rahn T."/>
            <person name="Kunzel S."/>
            <person name="Keller A."/>
            <person name="Neulinger S.C."/>
        </authorList>
    </citation>
    <scope>NUCLEOTIDE SEQUENCE [LARGE SCALE GENOMIC DNA]</scope>
    <source>
        <strain evidence="1 2">DSM 15382</strain>
    </source>
</reference>
<keyword evidence="2" id="KW-1185">Reference proteome</keyword>
<feature type="non-terminal residue" evidence="1">
    <location>
        <position position="61"/>
    </location>
</feature>
<dbReference type="Gene3D" id="3.90.1300.10">
    <property type="entry name" value="Amidase signature (AS) domain"/>
    <property type="match status" value="1"/>
</dbReference>
<name>A0ABS1D7M9_9PROT</name>
<dbReference type="SUPFAM" id="SSF75304">
    <property type="entry name" value="Amidase signature (AS) enzymes"/>
    <property type="match status" value="1"/>
</dbReference>
<accession>A0ABS1D7M9</accession>
<proteinExistence type="predicted"/>
<dbReference type="Proteomes" id="UP000697995">
    <property type="component" value="Unassembled WGS sequence"/>
</dbReference>
<sequence length="61" mass="6594">MTYLADLPATTAARRLRDGTLSAADLTEALLDRIAAREPELRVFAWLDPALARRQAAGGRG</sequence>
<gene>
    <name evidence="1" type="ORF">CKO45_30790</name>
</gene>
<dbReference type="EMBL" id="NRSG01000615">
    <property type="protein sequence ID" value="MBK1662566.1"/>
    <property type="molecule type" value="Genomic_DNA"/>
</dbReference>
<evidence type="ECO:0000313" key="2">
    <source>
        <dbReference type="Proteomes" id="UP000697995"/>
    </source>
</evidence>
<dbReference type="InterPro" id="IPR036928">
    <property type="entry name" value="AS_sf"/>
</dbReference>
<protein>
    <recommendedName>
        <fullName evidence="3">Amidase</fullName>
    </recommendedName>
</protein>
<evidence type="ECO:0000313" key="1">
    <source>
        <dbReference type="EMBL" id="MBK1662566.1"/>
    </source>
</evidence>
<organism evidence="1 2">
    <name type="scientific">Paracraurococcus ruber</name>
    <dbReference type="NCBI Taxonomy" id="77675"/>
    <lineage>
        <taxon>Bacteria</taxon>
        <taxon>Pseudomonadati</taxon>
        <taxon>Pseudomonadota</taxon>
        <taxon>Alphaproteobacteria</taxon>
        <taxon>Acetobacterales</taxon>
        <taxon>Roseomonadaceae</taxon>
        <taxon>Paracraurococcus</taxon>
    </lineage>
</organism>
<comment type="caution">
    <text evidence="1">The sequence shown here is derived from an EMBL/GenBank/DDBJ whole genome shotgun (WGS) entry which is preliminary data.</text>
</comment>